<dbReference type="Proteomes" id="UP001148299">
    <property type="component" value="Unassembled WGS sequence"/>
</dbReference>
<reference evidence="9" key="1">
    <citation type="submission" date="2022-12" db="EMBL/GenBank/DDBJ databases">
        <authorList>
            <person name="Petersen C."/>
        </authorList>
    </citation>
    <scope>NUCLEOTIDE SEQUENCE</scope>
    <source>
        <strain evidence="9">IBT 35675</strain>
    </source>
</reference>
<evidence type="ECO:0000313" key="9">
    <source>
        <dbReference type="EMBL" id="KAJ5357297.1"/>
    </source>
</evidence>
<proteinExistence type="inferred from homology"/>
<dbReference type="InterPro" id="IPR005844">
    <property type="entry name" value="A-D-PHexomutase_a/b/a-I"/>
</dbReference>
<dbReference type="InterPro" id="IPR036900">
    <property type="entry name" value="A-D-PHexomutase_C_sf"/>
</dbReference>
<feature type="domain" description="Alpha-D-phosphohexomutase alpha/beta/alpha" evidence="8">
    <location>
        <begin position="331"/>
        <end position="435"/>
    </location>
</feature>
<keyword evidence="3" id="KW-0479">Metal-binding</keyword>
<comment type="caution">
    <text evidence="9">The sequence shown here is derived from an EMBL/GenBank/DDBJ whole genome shotgun (WGS) entry which is preliminary data.</text>
</comment>
<dbReference type="Pfam" id="PF02879">
    <property type="entry name" value="PGM_PMM_II"/>
    <property type="match status" value="1"/>
</dbReference>
<feature type="domain" description="Alpha-D-phosphohexomutase alpha/beta/alpha" evidence="7">
    <location>
        <begin position="221"/>
        <end position="324"/>
    </location>
</feature>
<dbReference type="SUPFAM" id="SSF53738">
    <property type="entry name" value="Phosphoglucomutase, first 3 domains"/>
    <property type="match status" value="3"/>
</dbReference>
<reference evidence="9" key="2">
    <citation type="journal article" date="2023" name="IMA Fungus">
        <title>Comparative genomic study of the Penicillium genus elucidates a diverse pangenome and 15 lateral gene transfer events.</title>
        <authorList>
            <person name="Petersen C."/>
            <person name="Sorensen T."/>
            <person name="Nielsen M.R."/>
            <person name="Sondergaard T.E."/>
            <person name="Sorensen J.L."/>
            <person name="Fitzpatrick D.A."/>
            <person name="Frisvad J.C."/>
            <person name="Nielsen K.L."/>
        </authorList>
    </citation>
    <scope>NUCLEOTIDE SEQUENCE</scope>
    <source>
        <strain evidence="9">IBT 35675</strain>
    </source>
</reference>
<accession>A0A9W9UTZ6</accession>
<evidence type="ECO:0000259" key="6">
    <source>
        <dbReference type="Pfam" id="PF02878"/>
    </source>
</evidence>
<sequence>MTESISSLTQTWLQWDQDPTTRAEIEKLQDSNDTEELEKRLRNRIEFGTAGLRGRMAAGFSCMNSLTVIQASQGLAKFIRDKRSEIASSGVVIGHDARHNSARFAALAANAFIAQRIPVWFFKEEGPTPMVPFGVNHFRAAGGIMVTASHVTKCKIYTLIGKEISDKPSYSSNGAQINRPEDGEIAQSIIENLQPWPTAWAELQPGEYLHADSYQELLPHYRKKVEEFTKTTVSDWQPPRPFVYTPLHGVGGLVLPSVCHSIGIHDFVPVAAQEKPDPDFPTVKFPNPEESGALDLAIQTADQEGKTLIIANDPDADRFAVAEKSWHTLSGNHVGVLLASHLLDSFDANEDWSHIAVLTTTVSSSMLAKMAAAKGIQFTETLTGFKWMANVARDLEKEGKTVVFSYEEALGYMFPSVCYDKDGITAATVFLAAEAKWRAQGLTVYGKLQKLFFGPFKILRWRDLTEGYDSSTPDNKPDLPEDPTSQMLTLWLEGGVRFTFRGSGTEPKVKFYIESCGDSREDAVKAVCEAFQAIREEWVQRFTPSMTYSKQLPTSSGHVLDLE</sequence>
<evidence type="ECO:0000256" key="4">
    <source>
        <dbReference type="ARBA" id="ARBA00022842"/>
    </source>
</evidence>
<dbReference type="SUPFAM" id="SSF55957">
    <property type="entry name" value="Phosphoglucomutase, C-terminal domain"/>
    <property type="match status" value="1"/>
</dbReference>
<evidence type="ECO:0000313" key="10">
    <source>
        <dbReference type="Proteomes" id="UP001148299"/>
    </source>
</evidence>
<dbReference type="InterPro" id="IPR016055">
    <property type="entry name" value="A-D-PHexomutase_a/b/a-I/II/III"/>
</dbReference>
<dbReference type="Pfam" id="PF02880">
    <property type="entry name" value="PGM_PMM_III"/>
    <property type="match status" value="1"/>
</dbReference>
<dbReference type="AlphaFoldDB" id="A0A9W9UTZ6"/>
<dbReference type="PANTHER" id="PTHR45745">
    <property type="entry name" value="PHOSPHOMANNOMUTASE 45A"/>
    <property type="match status" value="1"/>
</dbReference>
<dbReference type="InterPro" id="IPR005846">
    <property type="entry name" value="A-D-PHexomutase_a/b/a-III"/>
</dbReference>
<dbReference type="GO" id="GO:0046872">
    <property type="term" value="F:metal ion binding"/>
    <property type="evidence" value="ECO:0007669"/>
    <property type="project" value="UniProtKB-KW"/>
</dbReference>
<evidence type="ECO:0000256" key="5">
    <source>
        <dbReference type="ARBA" id="ARBA00023235"/>
    </source>
</evidence>
<dbReference type="GO" id="GO:0006166">
    <property type="term" value="P:purine ribonucleoside salvage"/>
    <property type="evidence" value="ECO:0007669"/>
    <property type="project" value="TreeGrafter"/>
</dbReference>
<dbReference type="EMBL" id="JAPZBR010000003">
    <property type="protein sequence ID" value="KAJ5357297.1"/>
    <property type="molecule type" value="Genomic_DNA"/>
</dbReference>
<dbReference type="GO" id="GO:0005975">
    <property type="term" value="P:carbohydrate metabolic process"/>
    <property type="evidence" value="ECO:0007669"/>
    <property type="project" value="InterPro"/>
</dbReference>
<dbReference type="Gene3D" id="3.30.310.50">
    <property type="entry name" value="Alpha-D-phosphohexomutase, C-terminal domain"/>
    <property type="match status" value="1"/>
</dbReference>
<keyword evidence="10" id="KW-1185">Reference proteome</keyword>
<organism evidence="9 10">
    <name type="scientific">Penicillium brevicompactum</name>
    <dbReference type="NCBI Taxonomy" id="5074"/>
    <lineage>
        <taxon>Eukaryota</taxon>
        <taxon>Fungi</taxon>
        <taxon>Dikarya</taxon>
        <taxon>Ascomycota</taxon>
        <taxon>Pezizomycotina</taxon>
        <taxon>Eurotiomycetes</taxon>
        <taxon>Eurotiomycetidae</taxon>
        <taxon>Eurotiales</taxon>
        <taxon>Aspergillaceae</taxon>
        <taxon>Penicillium</taxon>
    </lineage>
</organism>
<comment type="similarity">
    <text evidence="1">Belongs to the phosphohexose mutase family.</text>
</comment>
<evidence type="ECO:0000256" key="3">
    <source>
        <dbReference type="ARBA" id="ARBA00022723"/>
    </source>
</evidence>
<gene>
    <name evidence="9" type="ORF">N7541_004455</name>
</gene>
<evidence type="ECO:0000256" key="2">
    <source>
        <dbReference type="ARBA" id="ARBA00022553"/>
    </source>
</evidence>
<dbReference type="GO" id="GO:0005634">
    <property type="term" value="C:nucleus"/>
    <property type="evidence" value="ECO:0007669"/>
    <property type="project" value="TreeGrafter"/>
</dbReference>
<protein>
    <submittedName>
        <fullName evidence="9">Alpha-D-phosphohexomutase alpha/beta/alpha domain I</fullName>
    </submittedName>
</protein>
<dbReference type="PANTHER" id="PTHR45745:SF1">
    <property type="entry name" value="PHOSPHOGLUCOMUTASE 2B-RELATED"/>
    <property type="match status" value="1"/>
</dbReference>
<dbReference type="Gene3D" id="3.40.120.10">
    <property type="entry name" value="Alpha-D-Glucose-1,6-Bisphosphate, subunit A, domain 3"/>
    <property type="match status" value="3"/>
</dbReference>
<keyword evidence="4" id="KW-0460">Magnesium</keyword>
<evidence type="ECO:0000259" key="7">
    <source>
        <dbReference type="Pfam" id="PF02879"/>
    </source>
</evidence>
<name>A0A9W9UTZ6_PENBR</name>
<keyword evidence="5" id="KW-0413">Isomerase</keyword>
<dbReference type="GO" id="GO:0008973">
    <property type="term" value="F:phosphopentomutase activity"/>
    <property type="evidence" value="ECO:0007669"/>
    <property type="project" value="TreeGrafter"/>
</dbReference>
<dbReference type="Pfam" id="PF02878">
    <property type="entry name" value="PGM_PMM_I"/>
    <property type="match status" value="1"/>
</dbReference>
<dbReference type="InterPro" id="IPR005845">
    <property type="entry name" value="A-D-PHexomutase_a/b/a-II"/>
</dbReference>
<evidence type="ECO:0000259" key="8">
    <source>
        <dbReference type="Pfam" id="PF02880"/>
    </source>
</evidence>
<keyword evidence="2" id="KW-0597">Phosphoprotein</keyword>
<feature type="domain" description="Alpha-D-phosphohexomutase alpha/beta/alpha" evidence="6">
    <location>
        <begin position="45"/>
        <end position="154"/>
    </location>
</feature>
<evidence type="ECO:0000256" key="1">
    <source>
        <dbReference type="ARBA" id="ARBA00010231"/>
    </source>
</evidence>
<dbReference type="CDD" id="cd05799">
    <property type="entry name" value="PGM2"/>
    <property type="match status" value="1"/>
</dbReference>